<protein>
    <submittedName>
        <fullName evidence="1">Uncharacterized protein</fullName>
    </submittedName>
</protein>
<evidence type="ECO:0000313" key="1">
    <source>
        <dbReference type="EMBL" id="JAD52550.1"/>
    </source>
</evidence>
<dbReference type="EMBL" id="GBRH01245345">
    <property type="protein sequence ID" value="JAD52550.1"/>
    <property type="molecule type" value="Transcribed_RNA"/>
</dbReference>
<name>A0A0A9AUH7_ARUDO</name>
<sequence length="16" mass="1777">MSLLILANLLSLFDLT</sequence>
<reference evidence="1" key="1">
    <citation type="submission" date="2014-09" db="EMBL/GenBank/DDBJ databases">
        <authorList>
            <person name="Magalhaes I.L.F."/>
            <person name="Oliveira U."/>
            <person name="Santos F.R."/>
            <person name="Vidigal T.H.D.A."/>
            <person name="Brescovit A.D."/>
            <person name="Santos A.J."/>
        </authorList>
    </citation>
    <scope>NUCLEOTIDE SEQUENCE</scope>
    <source>
        <tissue evidence="1">Shoot tissue taken approximately 20 cm above the soil surface</tissue>
    </source>
</reference>
<proteinExistence type="predicted"/>
<reference evidence="1" key="2">
    <citation type="journal article" date="2015" name="Data Brief">
        <title>Shoot transcriptome of the giant reed, Arundo donax.</title>
        <authorList>
            <person name="Barrero R.A."/>
            <person name="Guerrero F.D."/>
            <person name="Moolhuijzen P."/>
            <person name="Goolsby J.A."/>
            <person name="Tidwell J."/>
            <person name="Bellgard S.E."/>
            <person name="Bellgard M.I."/>
        </authorList>
    </citation>
    <scope>NUCLEOTIDE SEQUENCE</scope>
    <source>
        <tissue evidence="1">Shoot tissue taken approximately 20 cm above the soil surface</tissue>
    </source>
</reference>
<dbReference type="AlphaFoldDB" id="A0A0A9AUH7"/>
<accession>A0A0A9AUH7</accession>
<organism evidence="1">
    <name type="scientific">Arundo donax</name>
    <name type="common">Giant reed</name>
    <name type="synonym">Donax arundinaceus</name>
    <dbReference type="NCBI Taxonomy" id="35708"/>
    <lineage>
        <taxon>Eukaryota</taxon>
        <taxon>Viridiplantae</taxon>
        <taxon>Streptophyta</taxon>
        <taxon>Embryophyta</taxon>
        <taxon>Tracheophyta</taxon>
        <taxon>Spermatophyta</taxon>
        <taxon>Magnoliopsida</taxon>
        <taxon>Liliopsida</taxon>
        <taxon>Poales</taxon>
        <taxon>Poaceae</taxon>
        <taxon>PACMAD clade</taxon>
        <taxon>Arundinoideae</taxon>
        <taxon>Arundineae</taxon>
        <taxon>Arundo</taxon>
    </lineage>
</organism>